<keyword evidence="7" id="KW-1185">Reference proteome</keyword>
<dbReference type="EC" id="3.1.3.48" evidence="5"/>
<keyword evidence="2 5" id="KW-0378">Hydrolase</keyword>
<dbReference type="Proteomes" id="UP001597452">
    <property type="component" value="Unassembled WGS sequence"/>
</dbReference>
<keyword evidence="3 5" id="KW-0904">Protein phosphatase</keyword>
<dbReference type="PANTHER" id="PTHR39181">
    <property type="entry name" value="TYROSINE-PROTEIN PHOSPHATASE YWQE"/>
    <property type="match status" value="1"/>
</dbReference>
<dbReference type="Gene3D" id="3.20.20.140">
    <property type="entry name" value="Metal-dependent hydrolases"/>
    <property type="match status" value="1"/>
</dbReference>
<organism evidence="6 7">
    <name type="scientific">Piscibacillus salipiscarius</name>
    <dbReference type="NCBI Taxonomy" id="299480"/>
    <lineage>
        <taxon>Bacteria</taxon>
        <taxon>Bacillati</taxon>
        <taxon>Bacillota</taxon>
        <taxon>Bacilli</taxon>
        <taxon>Bacillales</taxon>
        <taxon>Bacillaceae</taxon>
        <taxon>Piscibacillus</taxon>
    </lineage>
</organism>
<evidence type="ECO:0000313" key="6">
    <source>
        <dbReference type="EMBL" id="MFD2639161.1"/>
    </source>
</evidence>
<dbReference type="SUPFAM" id="SSF89550">
    <property type="entry name" value="PHP domain-like"/>
    <property type="match status" value="1"/>
</dbReference>
<evidence type="ECO:0000256" key="1">
    <source>
        <dbReference type="ARBA" id="ARBA00005750"/>
    </source>
</evidence>
<reference evidence="7" key="1">
    <citation type="journal article" date="2019" name="Int. J. Syst. Evol. Microbiol.">
        <title>The Global Catalogue of Microorganisms (GCM) 10K type strain sequencing project: providing services to taxonomists for standard genome sequencing and annotation.</title>
        <authorList>
            <consortium name="The Broad Institute Genomics Platform"/>
            <consortium name="The Broad Institute Genome Sequencing Center for Infectious Disease"/>
            <person name="Wu L."/>
            <person name="Ma J."/>
        </authorList>
    </citation>
    <scope>NUCLEOTIDE SEQUENCE [LARGE SCALE GENOMIC DNA]</scope>
    <source>
        <strain evidence="7">TISTR 1571</strain>
    </source>
</reference>
<dbReference type="RefSeq" id="WP_054754529.1">
    <property type="nucleotide sequence ID" value="NZ_JBHUMZ010000021.1"/>
</dbReference>
<accession>A0ABW5QBI4</accession>
<dbReference type="InterPro" id="IPR016195">
    <property type="entry name" value="Pol/histidinol_Pase-like"/>
</dbReference>
<dbReference type="PANTHER" id="PTHR39181:SF1">
    <property type="entry name" value="TYROSINE-PROTEIN PHOSPHATASE YWQE"/>
    <property type="match status" value="1"/>
</dbReference>
<dbReference type="InterPro" id="IPR016667">
    <property type="entry name" value="Caps_polysacc_synth_CpsB/CapC"/>
</dbReference>
<name>A0ABW5QBI4_9BACI</name>
<gene>
    <name evidence="6" type="ORF">ACFSW4_09820</name>
</gene>
<evidence type="ECO:0000256" key="5">
    <source>
        <dbReference type="PIRNR" id="PIRNR016557"/>
    </source>
</evidence>
<proteinExistence type="inferred from homology"/>
<comment type="caution">
    <text evidence="6">The sequence shown here is derived from an EMBL/GenBank/DDBJ whole genome shotgun (WGS) entry which is preliminary data.</text>
</comment>
<evidence type="ECO:0000256" key="2">
    <source>
        <dbReference type="ARBA" id="ARBA00022801"/>
    </source>
</evidence>
<evidence type="ECO:0000256" key="3">
    <source>
        <dbReference type="ARBA" id="ARBA00022912"/>
    </source>
</evidence>
<dbReference type="EMBL" id="JBHUMZ010000021">
    <property type="protein sequence ID" value="MFD2639161.1"/>
    <property type="molecule type" value="Genomic_DNA"/>
</dbReference>
<dbReference type="PIRSF" id="PIRSF016557">
    <property type="entry name" value="Caps_synth_CpsB"/>
    <property type="match status" value="1"/>
</dbReference>
<evidence type="ECO:0000256" key="4">
    <source>
        <dbReference type="ARBA" id="ARBA00051722"/>
    </source>
</evidence>
<protein>
    <recommendedName>
        <fullName evidence="5">Tyrosine-protein phosphatase</fullName>
        <ecNumber evidence="5">3.1.3.48</ecNumber>
    </recommendedName>
</protein>
<evidence type="ECO:0000313" key="7">
    <source>
        <dbReference type="Proteomes" id="UP001597452"/>
    </source>
</evidence>
<comment type="catalytic activity">
    <reaction evidence="4 5">
        <text>O-phospho-L-tyrosyl-[protein] + H2O = L-tyrosyl-[protein] + phosphate</text>
        <dbReference type="Rhea" id="RHEA:10684"/>
        <dbReference type="Rhea" id="RHEA-COMP:10136"/>
        <dbReference type="Rhea" id="RHEA-COMP:20101"/>
        <dbReference type="ChEBI" id="CHEBI:15377"/>
        <dbReference type="ChEBI" id="CHEBI:43474"/>
        <dbReference type="ChEBI" id="CHEBI:46858"/>
        <dbReference type="ChEBI" id="CHEBI:61978"/>
        <dbReference type="EC" id="3.1.3.48"/>
    </reaction>
</comment>
<sequence length="258" mass="29629">MIDFHSHILYGLDDGADSMTESLAMAKSAVKDGVKVIYATPHHLHPLFDYNQEELYEHFDDLKKELINEDIPVELRIGQEIRISGDLVEQLNSNQALTLGNSDKYVLIEFPSDHVPEYAQRLLFDVQVAGYQPIIAHPERNKEIMQKPDVLYKLVRDGNLSQVTSASVTGDFGKKIQEFSFDLLEHNLIHFVASDAHNTTTRGFTSTSAWESIRREFGLDMVYFLRENAEILAEDGHVISDEPFRFKRKKKKKIFNLF</sequence>
<dbReference type="Pfam" id="PF19567">
    <property type="entry name" value="CpsB_CapC"/>
    <property type="match status" value="1"/>
</dbReference>
<comment type="similarity">
    <text evidence="1 5">Belongs to the metallo-dependent hydrolases superfamily. CpsB/CapC family.</text>
</comment>